<evidence type="ECO:0000256" key="1">
    <source>
        <dbReference type="SAM" id="Phobius"/>
    </source>
</evidence>
<feature type="transmembrane region" description="Helical" evidence="1">
    <location>
        <begin position="184"/>
        <end position="209"/>
    </location>
</feature>
<proteinExistence type="predicted"/>
<evidence type="ECO:0000313" key="3">
    <source>
        <dbReference type="EMBL" id="KIJ07038.1"/>
    </source>
</evidence>
<accession>A0A0C9T737</accession>
<protein>
    <submittedName>
        <fullName evidence="3">Unplaced genomic scaffold PAXINscaffold_722, whole genome shotgun sequence</fullName>
    </submittedName>
</protein>
<keyword evidence="1" id="KW-0812">Transmembrane</keyword>
<feature type="domain" description="DUF6534" evidence="2">
    <location>
        <begin position="154"/>
        <end position="206"/>
    </location>
</feature>
<keyword evidence="1" id="KW-1133">Transmembrane helix</keyword>
<keyword evidence="4" id="KW-1185">Reference proteome</keyword>
<reference evidence="3 4" key="1">
    <citation type="submission" date="2014-06" db="EMBL/GenBank/DDBJ databases">
        <authorList>
            <consortium name="DOE Joint Genome Institute"/>
            <person name="Kuo A."/>
            <person name="Kohler A."/>
            <person name="Nagy L.G."/>
            <person name="Floudas D."/>
            <person name="Copeland A."/>
            <person name="Barry K.W."/>
            <person name="Cichocki N."/>
            <person name="Veneault-Fourrey C."/>
            <person name="LaButti K."/>
            <person name="Lindquist E.A."/>
            <person name="Lipzen A."/>
            <person name="Lundell T."/>
            <person name="Morin E."/>
            <person name="Murat C."/>
            <person name="Sun H."/>
            <person name="Tunlid A."/>
            <person name="Henrissat B."/>
            <person name="Grigoriev I.V."/>
            <person name="Hibbett D.S."/>
            <person name="Martin F."/>
            <person name="Nordberg H.P."/>
            <person name="Cantor M.N."/>
            <person name="Hua S.X."/>
        </authorList>
    </citation>
    <scope>NUCLEOTIDE SEQUENCE [LARGE SCALE GENOMIC DNA]</scope>
    <source>
        <strain evidence="3 4">ATCC 200175</strain>
    </source>
</reference>
<keyword evidence="1" id="KW-0472">Membrane</keyword>
<gene>
    <name evidence="3" type="ORF">PAXINDRAFT_19761</name>
</gene>
<name>A0A0C9T737_PAXIN</name>
<organism evidence="3 4">
    <name type="scientific">Paxillus involutus ATCC 200175</name>
    <dbReference type="NCBI Taxonomy" id="664439"/>
    <lineage>
        <taxon>Eukaryota</taxon>
        <taxon>Fungi</taxon>
        <taxon>Dikarya</taxon>
        <taxon>Basidiomycota</taxon>
        <taxon>Agaricomycotina</taxon>
        <taxon>Agaricomycetes</taxon>
        <taxon>Agaricomycetidae</taxon>
        <taxon>Boletales</taxon>
        <taxon>Paxilineae</taxon>
        <taxon>Paxillaceae</taxon>
        <taxon>Paxillus</taxon>
    </lineage>
</organism>
<dbReference type="PANTHER" id="PTHR40465">
    <property type="entry name" value="CHROMOSOME 1, WHOLE GENOME SHOTGUN SEQUENCE"/>
    <property type="match status" value="1"/>
</dbReference>
<dbReference type="Proteomes" id="UP000053647">
    <property type="component" value="Unassembled WGS sequence"/>
</dbReference>
<feature type="transmembrane region" description="Helical" evidence="1">
    <location>
        <begin position="99"/>
        <end position="118"/>
    </location>
</feature>
<feature type="transmembrane region" description="Helical" evidence="1">
    <location>
        <begin position="20"/>
        <end position="37"/>
    </location>
</feature>
<reference evidence="4" key="2">
    <citation type="submission" date="2015-01" db="EMBL/GenBank/DDBJ databases">
        <title>Evolutionary Origins and Diversification of the Mycorrhizal Mutualists.</title>
        <authorList>
            <consortium name="DOE Joint Genome Institute"/>
            <consortium name="Mycorrhizal Genomics Consortium"/>
            <person name="Kohler A."/>
            <person name="Kuo A."/>
            <person name="Nagy L.G."/>
            <person name="Floudas D."/>
            <person name="Copeland A."/>
            <person name="Barry K.W."/>
            <person name="Cichocki N."/>
            <person name="Veneault-Fourrey C."/>
            <person name="LaButti K."/>
            <person name="Lindquist E.A."/>
            <person name="Lipzen A."/>
            <person name="Lundell T."/>
            <person name="Morin E."/>
            <person name="Murat C."/>
            <person name="Riley R."/>
            <person name="Ohm R."/>
            <person name="Sun H."/>
            <person name="Tunlid A."/>
            <person name="Henrissat B."/>
            <person name="Grigoriev I.V."/>
            <person name="Hibbett D.S."/>
            <person name="Martin F."/>
        </authorList>
    </citation>
    <scope>NUCLEOTIDE SEQUENCE [LARGE SCALE GENOMIC DNA]</scope>
    <source>
        <strain evidence="4">ATCC 200175</strain>
    </source>
</reference>
<dbReference type="HOGENOM" id="CLU_1256400_0_0_1"/>
<evidence type="ECO:0000259" key="2">
    <source>
        <dbReference type="Pfam" id="PF20152"/>
    </source>
</evidence>
<dbReference type="EMBL" id="KN820044">
    <property type="protein sequence ID" value="KIJ07038.1"/>
    <property type="molecule type" value="Genomic_DNA"/>
</dbReference>
<feature type="transmembrane region" description="Helical" evidence="1">
    <location>
        <begin position="58"/>
        <end position="79"/>
    </location>
</feature>
<dbReference type="AlphaFoldDB" id="A0A0C9T737"/>
<evidence type="ECO:0000313" key="4">
    <source>
        <dbReference type="Proteomes" id="UP000053647"/>
    </source>
</evidence>
<dbReference type="PANTHER" id="PTHR40465:SF1">
    <property type="entry name" value="DUF6534 DOMAIN-CONTAINING PROTEIN"/>
    <property type="match status" value="1"/>
</dbReference>
<sequence length="220" mass="23642">MASLGPIGVNLGLSMGPGLAGSWISLVFYGVSLLQGVDHNSGRTPQIRYPMDKLYVKLLVAVILALDTAHKFLLCAGIWNTLVQNYGNYPNLLVIHPPILLASSLTSLVSVIVQSYFVHRVWSHYASKAWNAPVLDISSDPVLVKLANASNGTAAAVDIAISIAMCTLLAMGRTGFNEKTDRMLLRLILVSINTGLWTAVLALLSIILVGRVTLSPYARC</sequence>
<dbReference type="InterPro" id="IPR045339">
    <property type="entry name" value="DUF6534"/>
</dbReference>
<dbReference type="Pfam" id="PF20152">
    <property type="entry name" value="DUF6534"/>
    <property type="match status" value="1"/>
</dbReference>
<dbReference type="OrthoDB" id="2677454at2759"/>